<dbReference type="InterPro" id="IPR000073">
    <property type="entry name" value="AB_hydrolase_1"/>
</dbReference>
<name>A0A1T4N280_9GAMM</name>
<dbReference type="STRING" id="64969.SAMN02745127_00965"/>
<dbReference type="Gene3D" id="3.40.50.1820">
    <property type="entry name" value="alpha/beta hydrolase"/>
    <property type="match status" value="1"/>
</dbReference>
<dbReference type="PRINTS" id="PR00111">
    <property type="entry name" value="ABHYDROLASE"/>
</dbReference>
<dbReference type="InterPro" id="IPR029058">
    <property type="entry name" value="AB_hydrolase_fold"/>
</dbReference>
<evidence type="ECO:0000259" key="3">
    <source>
        <dbReference type="Pfam" id="PF00561"/>
    </source>
</evidence>
<dbReference type="SUPFAM" id="SSF53474">
    <property type="entry name" value="alpha/beta-Hydrolases"/>
    <property type="match status" value="1"/>
</dbReference>
<dbReference type="GO" id="GO:0016787">
    <property type="term" value="F:hydrolase activity"/>
    <property type="evidence" value="ECO:0007669"/>
    <property type="project" value="UniProtKB-KW"/>
</dbReference>
<evidence type="ECO:0000313" key="4">
    <source>
        <dbReference type="EMBL" id="OPX55807.1"/>
    </source>
</evidence>
<dbReference type="RefSeq" id="WP_078744586.1">
    <property type="nucleotide sequence ID" value="NZ_FUXG01000005.1"/>
</dbReference>
<dbReference type="InterPro" id="IPR050266">
    <property type="entry name" value="AB_hydrolase_sf"/>
</dbReference>
<reference evidence="4 5" key="1">
    <citation type="submission" date="2017-01" db="EMBL/GenBank/DDBJ databases">
        <title>Genome Sequencing of a Marine Spirillum, Oceanospirillum multiglobuliferum ATCC 33336, from Japan.</title>
        <authorList>
            <person name="Carney J.G."/>
            <person name="Trachtenberg A.M."/>
            <person name="Rheaume B.A."/>
            <person name="Linnane J.D."/>
            <person name="Pitts N.L."/>
            <person name="Mykles D.L."/>
            <person name="Maclea K.S."/>
        </authorList>
    </citation>
    <scope>NUCLEOTIDE SEQUENCE [LARGE SCALE GENOMIC DNA]</scope>
    <source>
        <strain evidence="4 5">ATCC 33336</strain>
    </source>
</reference>
<accession>A0A1T4N280</accession>
<organism evidence="4 5">
    <name type="scientific">Oceanospirillum multiglobuliferum</name>
    <dbReference type="NCBI Taxonomy" id="64969"/>
    <lineage>
        <taxon>Bacteria</taxon>
        <taxon>Pseudomonadati</taxon>
        <taxon>Pseudomonadota</taxon>
        <taxon>Gammaproteobacteria</taxon>
        <taxon>Oceanospirillales</taxon>
        <taxon>Oceanospirillaceae</taxon>
        <taxon>Oceanospirillum</taxon>
    </lineage>
</organism>
<keyword evidence="2" id="KW-0378">Hydrolase</keyword>
<comment type="similarity">
    <text evidence="1">Belongs to the AB hydrolase superfamily.</text>
</comment>
<keyword evidence="5" id="KW-1185">Reference proteome</keyword>
<dbReference type="Pfam" id="PF00561">
    <property type="entry name" value="Abhydrolase_1"/>
    <property type="match status" value="1"/>
</dbReference>
<dbReference type="AlphaFoldDB" id="A0A1T4N280"/>
<evidence type="ECO:0000313" key="5">
    <source>
        <dbReference type="Proteomes" id="UP000191418"/>
    </source>
</evidence>
<evidence type="ECO:0000256" key="2">
    <source>
        <dbReference type="ARBA" id="ARBA00022801"/>
    </source>
</evidence>
<dbReference type="Proteomes" id="UP000191418">
    <property type="component" value="Unassembled WGS sequence"/>
</dbReference>
<feature type="domain" description="AB hydrolase-1" evidence="3">
    <location>
        <begin position="31"/>
        <end position="150"/>
    </location>
</feature>
<dbReference type="EMBL" id="MTSM01000006">
    <property type="protein sequence ID" value="OPX55807.1"/>
    <property type="molecule type" value="Genomic_DNA"/>
</dbReference>
<sequence length="298" mass="32762">MQDPIPFEIKLEHMTLSGLRWGKEHSTEHQPPVLALHGWLDNSASFCRIAPILADRCGLDIWAIDLVGHGLSSHRPEGSFYHIWDNVIDINLLMAAQGWERVDLLGHSMGAGIATLMAGAMPDKVSRLALLEGIGPIVTEVEATPKQLAQSTSAYQLLPYKKATDYDEFESAVMARCNGFAKISYAAALSLTERGLRQSDTHWNWSADPRLKIPSPVRFTEAQVEAFCEQIQAPTCLLTAEAGFLTDRDNTATRSALVANLSHQVLAGNHHFHLEPDTAAVVAEALITFWQAKGLKCE</sequence>
<gene>
    <name evidence="4" type="ORF">BTE48_06275</name>
</gene>
<dbReference type="OrthoDB" id="149912at2"/>
<dbReference type="GO" id="GO:0016020">
    <property type="term" value="C:membrane"/>
    <property type="evidence" value="ECO:0007669"/>
    <property type="project" value="TreeGrafter"/>
</dbReference>
<dbReference type="PANTHER" id="PTHR43798">
    <property type="entry name" value="MONOACYLGLYCEROL LIPASE"/>
    <property type="match status" value="1"/>
</dbReference>
<comment type="caution">
    <text evidence="4">The sequence shown here is derived from an EMBL/GenBank/DDBJ whole genome shotgun (WGS) entry which is preliminary data.</text>
</comment>
<dbReference type="PANTHER" id="PTHR43798:SF14">
    <property type="entry name" value="SERINE HYDROLASE-LIKE PROTEIN DDB_G0286239"/>
    <property type="match status" value="1"/>
</dbReference>
<evidence type="ECO:0000256" key="1">
    <source>
        <dbReference type="ARBA" id="ARBA00008645"/>
    </source>
</evidence>
<proteinExistence type="inferred from homology"/>
<protein>
    <recommendedName>
        <fullName evidence="3">AB hydrolase-1 domain-containing protein</fullName>
    </recommendedName>
</protein>